<dbReference type="RefSeq" id="WP_093787026.1">
    <property type="nucleotide sequence ID" value="NZ_FNIE01000013.1"/>
</dbReference>
<evidence type="ECO:0000256" key="5">
    <source>
        <dbReference type="ARBA" id="ARBA00022989"/>
    </source>
</evidence>
<dbReference type="InterPro" id="IPR032808">
    <property type="entry name" value="DoxX"/>
</dbReference>
<feature type="transmembrane region" description="Helical" evidence="7">
    <location>
        <begin position="111"/>
        <end position="131"/>
    </location>
</feature>
<proteinExistence type="inferred from homology"/>
<dbReference type="Pfam" id="PF07681">
    <property type="entry name" value="DoxX"/>
    <property type="match status" value="1"/>
</dbReference>
<dbReference type="OrthoDB" id="346004at2"/>
<accession>A0A1H0MQG2</accession>
<keyword evidence="5 7" id="KW-1133">Transmembrane helix</keyword>
<evidence type="ECO:0000256" key="3">
    <source>
        <dbReference type="ARBA" id="ARBA00022475"/>
    </source>
</evidence>
<dbReference type="Proteomes" id="UP000199341">
    <property type="component" value="Unassembled WGS sequence"/>
</dbReference>
<dbReference type="EMBL" id="FNIE01000013">
    <property type="protein sequence ID" value="SDO82380.1"/>
    <property type="molecule type" value="Genomic_DNA"/>
</dbReference>
<evidence type="ECO:0000313" key="9">
    <source>
        <dbReference type="Proteomes" id="UP000199341"/>
    </source>
</evidence>
<keyword evidence="3" id="KW-1003">Cell membrane</keyword>
<evidence type="ECO:0000256" key="4">
    <source>
        <dbReference type="ARBA" id="ARBA00022692"/>
    </source>
</evidence>
<dbReference type="GO" id="GO:0005886">
    <property type="term" value="C:plasma membrane"/>
    <property type="evidence" value="ECO:0007669"/>
    <property type="project" value="UniProtKB-SubCell"/>
</dbReference>
<dbReference type="AlphaFoldDB" id="A0A1H0MQG2"/>
<comment type="similarity">
    <text evidence="2">Belongs to the DoxX family.</text>
</comment>
<evidence type="ECO:0000313" key="8">
    <source>
        <dbReference type="EMBL" id="SDO82380.1"/>
    </source>
</evidence>
<keyword evidence="4 7" id="KW-0812">Transmembrane</keyword>
<name>A0A1H0MQG2_9ACTN</name>
<evidence type="ECO:0000256" key="2">
    <source>
        <dbReference type="ARBA" id="ARBA00006679"/>
    </source>
</evidence>
<keyword evidence="6 7" id="KW-0472">Membrane</keyword>
<dbReference type="PANTHER" id="PTHR33452:SF1">
    <property type="entry name" value="INNER MEMBRANE PROTEIN YPHA-RELATED"/>
    <property type="match status" value="1"/>
</dbReference>
<keyword evidence="9" id="KW-1185">Reference proteome</keyword>
<gene>
    <name evidence="8" type="ORF">SAMN05216259_11345</name>
</gene>
<reference evidence="8 9" key="1">
    <citation type="submission" date="2016-10" db="EMBL/GenBank/DDBJ databases">
        <authorList>
            <person name="de Groot N.N."/>
        </authorList>
    </citation>
    <scope>NUCLEOTIDE SEQUENCE [LARGE SCALE GENOMIC DNA]</scope>
    <source>
        <strain evidence="8 9">CGMCC 4.2022</strain>
    </source>
</reference>
<evidence type="ECO:0000256" key="1">
    <source>
        <dbReference type="ARBA" id="ARBA00004651"/>
    </source>
</evidence>
<protein>
    <submittedName>
        <fullName evidence="8">Putative oxidoreductase</fullName>
    </submittedName>
</protein>
<sequence length="182" mass="17692">MGADCRKDLGLLALRLGAGSVLFAHGAQKLFGWFGGGGLDATAGAMEHMGFRPGRQAALAAGLGEAGGGALLALGFATPAAGAAAAGAMAGAVSVHAPAGFFAMSGGFEHPAFLGWTAAALGLAGPGRFSLDAVTGHCLDRPWVIAGAFTATALGAAFVVTTRQRTVAAEARAAAENGSEGP</sequence>
<evidence type="ECO:0000256" key="7">
    <source>
        <dbReference type="SAM" id="Phobius"/>
    </source>
</evidence>
<feature type="transmembrane region" description="Helical" evidence="7">
    <location>
        <begin position="83"/>
        <end position="104"/>
    </location>
</feature>
<dbReference type="InterPro" id="IPR051907">
    <property type="entry name" value="DoxX-like_oxidoreductase"/>
</dbReference>
<dbReference type="PANTHER" id="PTHR33452">
    <property type="entry name" value="OXIDOREDUCTASE CATD-RELATED"/>
    <property type="match status" value="1"/>
</dbReference>
<feature type="transmembrane region" description="Helical" evidence="7">
    <location>
        <begin position="143"/>
        <end position="162"/>
    </location>
</feature>
<organism evidence="8 9">
    <name type="scientific">Actinacidiphila guanduensis</name>
    <dbReference type="NCBI Taxonomy" id="310781"/>
    <lineage>
        <taxon>Bacteria</taxon>
        <taxon>Bacillati</taxon>
        <taxon>Actinomycetota</taxon>
        <taxon>Actinomycetes</taxon>
        <taxon>Kitasatosporales</taxon>
        <taxon>Streptomycetaceae</taxon>
        <taxon>Actinacidiphila</taxon>
    </lineage>
</organism>
<evidence type="ECO:0000256" key="6">
    <source>
        <dbReference type="ARBA" id="ARBA00023136"/>
    </source>
</evidence>
<comment type="subcellular location">
    <subcellularLocation>
        <location evidence="1">Cell membrane</location>
        <topology evidence="1">Multi-pass membrane protein</topology>
    </subcellularLocation>
</comment>